<dbReference type="InterPro" id="IPR020825">
    <property type="entry name" value="Phe-tRNA_synthase-like_B3/B4"/>
</dbReference>
<name>A0ABV4E392_9GAMM</name>
<dbReference type="InterPro" id="IPR005146">
    <property type="entry name" value="B3/B4_tRNA-bd"/>
</dbReference>
<feature type="domain" description="B3/B4 tRNA-binding" evidence="1">
    <location>
        <begin position="61"/>
        <end position="217"/>
    </location>
</feature>
<dbReference type="SUPFAM" id="SSF56037">
    <property type="entry name" value="PheT/TilS domain"/>
    <property type="match status" value="1"/>
</dbReference>
<reference evidence="2 3" key="1">
    <citation type="submission" date="2024-07" db="EMBL/GenBank/DDBJ databases">
        <authorList>
            <person name="Hebao G."/>
        </authorList>
    </citation>
    <scope>NUCLEOTIDE SEQUENCE [LARGE SCALE GENOMIC DNA]</scope>
    <source>
        <strain evidence="2 3">ACCC 02193</strain>
    </source>
</reference>
<evidence type="ECO:0000313" key="3">
    <source>
        <dbReference type="Proteomes" id="UP001565243"/>
    </source>
</evidence>
<dbReference type="Gene3D" id="3.50.40.10">
    <property type="entry name" value="Phenylalanyl-trna Synthetase, Chain B, domain 3"/>
    <property type="match status" value="1"/>
</dbReference>
<dbReference type="RefSeq" id="WP_369894727.1">
    <property type="nucleotide sequence ID" value="NZ_JBGFFX010000001.1"/>
</dbReference>
<dbReference type="EMBL" id="JBGFFX010000001">
    <property type="protein sequence ID" value="MEY8769336.1"/>
    <property type="molecule type" value="Genomic_DNA"/>
</dbReference>
<proteinExistence type="predicted"/>
<dbReference type="Proteomes" id="UP001565243">
    <property type="component" value="Unassembled WGS sequence"/>
</dbReference>
<evidence type="ECO:0000259" key="1">
    <source>
        <dbReference type="SMART" id="SM00873"/>
    </source>
</evidence>
<organism evidence="2 3">
    <name type="scientific">Erwinia aeris</name>
    <dbReference type="NCBI Taxonomy" id="3239803"/>
    <lineage>
        <taxon>Bacteria</taxon>
        <taxon>Pseudomonadati</taxon>
        <taxon>Pseudomonadota</taxon>
        <taxon>Gammaproteobacteria</taxon>
        <taxon>Enterobacterales</taxon>
        <taxon>Erwiniaceae</taxon>
        <taxon>Erwinia</taxon>
    </lineage>
</organism>
<dbReference type="Pfam" id="PF03483">
    <property type="entry name" value="B3_4"/>
    <property type="match status" value="1"/>
</dbReference>
<comment type="caution">
    <text evidence="2">The sequence shown here is derived from an EMBL/GenBank/DDBJ whole genome shotgun (WGS) entry which is preliminary data.</text>
</comment>
<gene>
    <name evidence="2" type="ORF">AB6T85_02620</name>
</gene>
<sequence>MISVTPSIAPAIADLAPGFRALSITVKAAPLADPSIAQAFLTQACEAVLADSPAWAAAHLADWAETFKKFGAKPKRTPCSAEALRKRVQRDGTLPGIDPVVDLYNAISLRYAIPVGGENIAAYVGQPRLVIADGSELFDTVKEGSAAVESPEVGEVIWRDDQGVTCRRWNWRQGVRTRLDAQATQMWFVLESLPSMPYEALLEAGDELIHGLTLMMPGVQTEVKTIGSGCLNSGI</sequence>
<evidence type="ECO:0000313" key="2">
    <source>
        <dbReference type="EMBL" id="MEY8769336.1"/>
    </source>
</evidence>
<keyword evidence="3" id="KW-1185">Reference proteome</keyword>
<protein>
    <submittedName>
        <fullName evidence="2">B3/4 domain-containing protein</fullName>
    </submittedName>
</protein>
<dbReference type="PANTHER" id="PTHR39209">
    <property type="match status" value="1"/>
</dbReference>
<dbReference type="SMART" id="SM00873">
    <property type="entry name" value="B3_4"/>
    <property type="match status" value="1"/>
</dbReference>
<accession>A0ABV4E392</accession>
<dbReference type="PANTHER" id="PTHR39209:SF2">
    <property type="entry name" value="CYTOPLASMIC PROTEIN"/>
    <property type="match status" value="1"/>
</dbReference>